<reference evidence="7" key="1">
    <citation type="journal article" date="2015" name="Nat. Genet.">
        <title>The pineapple genome and the evolution of CAM photosynthesis.</title>
        <authorList>
            <person name="Ming R."/>
            <person name="VanBuren R."/>
            <person name="Wai C.M."/>
            <person name="Tang H."/>
            <person name="Schatz M.C."/>
            <person name="Bowers J.E."/>
            <person name="Lyons E."/>
            <person name="Wang M.L."/>
            <person name="Chen J."/>
            <person name="Biggers E."/>
            <person name="Zhang J."/>
            <person name="Huang L."/>
            <person name="Zhang L."/>
            <person name="Miao W."/>
            <person name="Zhang J."/>
            <person name="Ye Z."/>
            <person name="Miao C."/>
            <person name="Lin Z."/>
            <person name="Wang H."/>
            <person name="Zhou H."/>
            <person name="Yim W.C."/>
            <person name="Priest H.D."/>
            <person name="Zheng C."/>
            <person name="Woodhouse M."/>
            <person name="Edger P.P."/>
            <person name="Guyot R."/>
            <person name="Guo H.B."/>
            <person name="Guo H."/>
            <person name="Zheng G."/>
            <person name="Singh R."/>
            <person name="Sharma A."/>
            <person name="Min X."/>
            <person name="Zheng Y."/>
            <person name="Lee H."/>
            <person name="Gurtowski J."/>
            <person name="Sedlazeck F.J."/>
            <person name="Harkess A."/>
            <person name="McKain M.R."/>
            <person name="Liao Z."/>
            <person name="Fang J."/>
            <person name="Liu J."/>
            <person name="Zhang X."/>
            <person name="Zhang Q."/>
            <person name="Hu W."/>
            <person name="Qin Y."/>
            <person name="Wang K."/>
            <person name="Chen L.Y."/>
            <person name="Shirley N."/>
            <person name="Lin Y.R."/>
            <person name="Liu L.Y."/>
            <person name="Hernandez A.G."/>
            <person name="Wright C.L."/>
            <person name="Bulone V."/>
            <person name="Tuskan G.A."/>
            <person name="Heath K."/>
            <person name="Zee F."/>
            <person name="Moore P.H."/>
            <person name="Sunkar R."/>
            <person name="Leebens-Mack J.H."/>
            <person name="Mockler T."/>
            <person name="Bennetzen J.L."/>
            <person name="Freeling M."/>
            <person name="Sankoff D."/>
            <person name="Paterson A.H."/>
            <person name="Zhu X."/>
            <person name="Yang X."/>
            <person name="Smith J.A."/>
            <person name="Cushman J.C."/>
            <person name="Paull R.E."/>
            <person name="Yu Q."/>
        </authorList>
    </citation>
    <scope>NUCLEOTIDE SEQUENCE [LARGE SCALE GENOMIC DNA]</scope>
    <source>
        <strain evidence="7">cv. F153</strain>
    </source>
</reference>
<dbReference type="SUPFAM" id="SSF54995">
    <property type="entry name" value="Ribosomal protein S6"/>
    <property type="match status" value="1"/>
</dbReference>
<dbReference type="InterPro" id="IPR020814">
    <property type="entry name" value="Ribosomal_S6_plastid/chlpt"/>
</dbReference>
<evidence type="ECO:0000256" key="3">
    <source>
        <dbReference type="ARBA" id="ARBA00022884"/>
    </source>
</evidence>
<evidence type="ECO:0000313" key="8">
    <source>
        <dbReference type="RefSeq" id="XP_020099426.1"/>
    </source>
</evidence>
<proteinExistence type="inferred from homology"/>
<name>A0A6P5FT26_ANACO</name>
<dbReference type="PANTHER" id="PTHR21011">
    <property type="entry name" value="MITOCHONDRIAL 28S RIBOSOMAL PROTEIN S6"/>
    <property type="match status" value="1"/>
</dbReference>
<protein>
    <submittedName>
        <fullName evidence="8">Uncharacterized protein LOC109717889</fullName>
    </submittedName>
</protein>
<feature type="region of interest" description="Disordered" evidence="6">
    <location>
        <begin position="1"/>
        <end position="32"/>
    </location>
</feature>
<dbReference type="InterPro" id="IPR020815">
    <property type="entry name" value="Ribosomal_bS6_CS"/>
</dbReference>
<evidence type="ECO:0000313" key="7">
    <source>
        <dbReference type="Proteomes" id="UP000515123"/>
    </source>
</evidence>
<dbReference type="NCBIfam" id="TIGR00166">
    <property type="entry name" value="S6"/>
    <property type="match status" value="1"/>
</dbReference>
<dbReference type="FunFam" id="3.30.70.60:FF:000002">
    <property type="entry name" value="30S ribosomal protein S6"/>
    <property type="match status" value="1"/>
</dbReference>
<evidence type="ECO:0000256" key="6">
    <source>
        <dbReference type="SAM" id="MobiDB-lite"/>
    </source>
</evidence>
<dbReference type="InterPro" id="IPR035980">
    <property type="entry name" value="Ribosomal_bS6_sf"/>
</dbReference>
<dbReference type="GO" id="GO:0070181">
    <property type="term" value="F:small ribosomal subunit rRNA binding"/>
    <property type="evidence" value="ECO:0007669"/>
    <property type="project" value="TreeGrafter"/>
</dbReference>
<comment type="similarity">
    <text evidence="1">Belongs to the bacterial ribosomal protein bS6 family.</text>
</comment>
<feature type="compositionally biased region" description="Acidic residues" evidence="6">
    <location>
        <begin position="256"/>
        <end position="291"/>
    </location>
</feature>
<dbReference type="HAMAP" id="MF_00360">
    <property type="entry name" value="Ribosomal_bS6"/>
    <property type="match status" value="1"/>
</dbReference>
<dbReference type="GO" id="GO:0003735">
    <property type="term" value="F:structural constituent of ribosome"/>
    <property type="evidence" value="ECO:0007669"/>
    <property type="project" value="InterPro"/>
</dbReference>
<dbReference type="Gene3D" id="3.30.70.60">
    <property type="match status" value="1"/>
</dbReference>
<dbReference type="GO" id="GO:0005737">
    <property type="term" value="C:cytoplasm"/>
    <property type="evidence" value="ECO:0007669"/>
    <property type="project" value="UniProtKB-ARBA"/>
</dbReference>
<reference evidence="8" key="2">
    <citation type="submission" date="2025-08" db="UniProtKB">
        <authorList>
            <consortium name="RefSeq"/>
        </authorList>
    </citation>
    <scope>IDENTIFICATION</scope>
    <source>
        <tissue evidence="8">Leaf</tissue>
    </source>
</reference>
<dbReference type="GO" id="GO:0015935">
    <property type="term" value="C:small ribosomal subunit"/>
    <property type="evidence" value="ECO:0007669"/>
    <property type="project" value="TreeGrafter"/>
</dbReference>
<dbReference type="PANTHER" id="PTHR21011:SF1">
    <property type="entry name" value="SMALL RIBOSOMAL SUBUNIT PROTEIN BS6M"/>
    <property type="match status" value="1"/>
</dbReference>
<dbReference type="CDD" id="cd00473">
    <property type="entry name" value="bS6"/>
    <property type="match status" value="1"/>
</dbReference>
<sequence length="307" mass="34952">MEATLMASSSSSSSASSSISPTIPRAPSLRSSHGERLISQRVLFSTVFPFQKKLFAQGRSERGNLFIAAAKKRKEKKPFDSHSFVPKPDEATGPFPEAVLLKKKTIREDGRVLPEFADAEEEELFEFLSLQLESDLNVERMRHYEVVYLIHQDRVDEVDSVVAKVQEFVREKKGRIWRLNDWGLRRLAYKIKKTTHANYILMNFEIDAKHINDFKSVLDKDERIIRHLVMKRDEAITEDCPPPQEFHSLRAQEGTADGDDDGGDELDLDGYDDGDGENIVVIDDDYDDEDDQGTRSGRTSKAEKIAM</sequence>
<dbReference type="OrthoDB" id="669828at2759"/>
<organism evidence="7 8">
    <name type="scientific">Ananas comosus</name>
    <name type="common">Pineapple</name>
    <name type="synonym">Ananas ananas</name>
    <dbReference type="NCBI Taxonomy" id="4615"/>
    <lineage>
        <taxon>Eukaryota</taxon>
        <taxon>Viridiplantae</taxon>
        <taxon>Streptophyta</taxon>
        <taxon>Embryophyta</taxon>
        <taxon>Tracheophyta</taxon>
        <taxon>Spermatophyta</taxon>
        <taxon>Magnoliopsida</taxon>
        <taxon>Liliopsida</taxon>
        <taxon>Poales</taxon>
        <taxon>Bromeliaceae</taxon>
        <taxon>Bromelioideae</taxon>
        <taxon>Ananas</taxon>
    </lineage>
</organism>
<evidence type="ECO:0000256" key="2">
    <source>
        <dbReference type="ARBA" id="ARBA00022730"/>
    </source>
</evidence>
<evidence type="ECO:0000256" key="5">
    <source>
        <dbReference type="ARBA" id="ARBA00023274"/>
    </source>
</evidence>
<dbReference type="PROSITE" id="PS01048">
    <property type="entry name" value="RIBOSOMAL_S6"/>
    <property type="match status" value="1"/>
</dbReference>
<dbReference type="RefSeq" id="XP_020099426.1">
    <property type="nucleotide sequence ID" value="XM_020243837.1"/>
</dbReference>
<keyword evidence="5" id="KW-0687">Ribonucleoprotein</keyword>
<feature type="region of interest" description="Disordered" evidence="6">
    <location>
        <begin position="253"/>
        <end position="307"/>
    </location>
</feature>
<dbReference type="InterPro" id="IPR014717">
    <property type="entry name" value="Transl_elong_EF1B/ribsomal_bS6"/>
</dbReference>
<dbReference type="Pfam" id="PF01250">
    <property type="entry name" value="Ribosomal_S6"/>
    <property type="match status" value="1"/>
</dbReference>
<gene>
    <name evidence="8" type="primary">LOC109717889</name>
</gene>
<dbReference type="AlphaFoldDB" id="A0A6P5FT26"/>
<keyword evidence="7" id="KW-1185">Reference proteome</keyword>
<dbReference type="GeneID" id="109717889"/>
<feature type="compositionally biased region" description="Low complexity" evidence="6">
    <location>
        <begin position="7"/>
        <end position="20"/>
    </location>
</feature>
<dbReference type="Proteomes" id="UP000515123">
    <property type="component" value="Linkage group 12"/>
</dbReference>
<keyword evidence="3" id="KW-0694">RNA-binding</keyword>
<evidence type="ECO:0000256" key="1">
    <source>
        <dbReference type="ARBA" id="ARBA00009512"/>
    </source>
</evidence>
<evidence type="ECO:0000256" key="4">
    <source>
        <dbReference type="ARBA" id="ARBA00022980"/>
    </source>
</evidence>
<keyword evidence="4" id="KW-0689">Ribosomal protein</keyword>
<keyword evidence="2" id="KW-0699">rRNA-binding</keyword>
<dbReference type="InterPro" id="IPR000529">
    <property type="entry name" value="Ribosomal_bS6"/>
</dbReference>
<dbReference type="GO" id="GO:0006412">
    <property type="term" value="P:translation"/>
    <property type="evidence" value="ECO:0007669"/>
    <property type="project" value="InterPro"/>
</dbReference>
<accession>A0A6P5FT26</accession>